<protein>
    <submittedName>
        <fullName evidence="2">Phosphoglycerate mutase</fullName>
    </submittedName>
</protein>
<dbReference type="Pfam" id="PF00300">
    <property type="entry name" value="His_Phos_1"/>
    <property type="match status" value="1"/>
</dbReference>
<dbReference type="InterPro" id="IPR050275">
    <property type="entry name" value="PGM_Phosphatase"/>
</dbReference>
<reference evidence="3" key="1">
    <citation type="submission" date="2019-06" db="EMBL/GenBank/DDBJ databases">
        <title>Gordonia isolated from sludge of a wastewater treatment plant.</title>
        <authorList>
            <person name="Tamura T."/>
            <person name="Aoyama K."/>
            <person name="Kang Y."/>
            <person name="Saito S."/>
            <person name="Akiyama N."/>
            <person name="Yazawa K."/>
            <person name="Gonoi T."/>
            <person name="Mikami Y."/>
        </authorList>
    </citation>
    <scope>NUCLEOTIDE SEQUENCE [LARGE SCALE GENOMIC DNA]</scope>
    <source>
        <strain evidence="3">NBRC 107696</strain>
    </source>
</reference>
<keyword evidence="3" id="KW-1185">Reference proteome</keyword>
<dbReference type="GO" id="GO:0016791">
    <property type="term" value="F:phosphatase activity"/>
    <property type="evidence" value="ECO:0007669"/>
    <property type="project" value="TreeGrafter"/>
</dbReference>
<dbReference type="InterPro" id="IPR013078">
    <property type="entry name" value="His_Pase_superF_clade-1"/>
</dbReference>
<keyword evidence="1" id="KW-0732">Signal</keyword>
<dbReference type="PANTHER" id="PTHR48100">
    <property type="entry name" value="BROAD-SPECIFICITY PHOSPHATASE YOR283W-RELATED"/>
    <property type="match status" value="1"/>
</dbReference>
<organism evidence="2 3">
    <name type="scientific">Gordonia spumicola</name>
    <dbReference type="NCBI Taxonomy" id="589161"/>
    <lineage>
        <taxon>Bacteria</taxon>
        <taxon>Bacillati</taxon>
        <taxon>Actinomycetota</taxon>
        <taxon>Actinomycetes</taxon>
        <taxon>Mycobacteriales</taxon>
        <taxon>Gordoniaceae</taxon>
        <taxon>Gordonia</taxon>
    </lineage>
</organism>
<dbReference type="Proteomes" id="UP000444960">
    <property type="component" value="Unassembled WGS sequence"/>
</dbReference>
<dbReference type="InterPro" id="IPR029033">
    <property type="entry name" value="His_PPase_superfam"/>
</dbReference>
<dbReference type="PANTHER" id="PTHR48100:SF62">
    <property type="entry name" value="GLUCOSYL-3-PHOSPHOGLYCERATE PHOSPHATASE"/>
    <property type="match status" value="1"/>
</dbReference>
<dbReference type="RefSeq" id="WP_161896412.1">
    <property type="nucleotide sequence ID" value="NZ_BJOV01000005.1"/>
</dbReference>
<sequence length="262" mass="27967">MHHVHTLRTRLAAAVLVAAASFGFAAPVHAEPAAPAEITLTLVRHAESAGNASGLVDTKTPGPDLTELGRTQARQVAALLADRGFDGVYASRMVRTQQTATPLARTLHKRIVVLPGVHEILAGDYEGSKEADAQTGYMVAPMKWLRGDLTARIPGAESGTEFKQRVDSSIDTVVKQGKKNPVIFSHGGTIMIWAMLTATNGRDYAAKIQTDYLRNVGRVVLKGNPTTGWKIVEWDGKPTLPTVPDCVSTGSGTFDPTTFAPC</sequence>
<evidence type="ECO:0000256" key="1">
    <source>
        <dbReference type="SAM" id="SignalP"/>
    </source>
</evidence>
<dbReference type="Gene3D" id="3.40.50.1240">
    <property type="entry name" value="Phosphoglycerate mutase-like"/>
    <property type="match status" value="1"/>
</dbReference>
<dbReference type="AlphaFoldDB" id="A0A7I9VBX6"/>
<dbReference type="CDD" id="cd07067">
    <property type="entry name" value="HP_PGM_like"/>
    <property type="match status" value="1"/>
</dbReference>
<dbReference type="SUPFAM" id="SSF53254">
    <property type="entry name" value="Phosphoglycerate mutase-like"/>
    <property type="match status" value="1"/>
</dbReference>
<dbReference type="OrthoDB" id="9793115at2"/>
<proteinExistence type="predicted"/>
<dbReference type="SMART" id="SM00855">
    <property type="entry name" value="PGAM"/>
    <property type="match status" value="1"/>
</dbReference>
<feature type="signal peptide" evidence="1">
    <location>
        <begin position="1"/>
        <end position="30"/>
    </location>
</feature>
<name>A0A7I9VBX6_9ACTN</name>
<feature type="chain" id="PRO_5029882748" evidence="1">
    <location>
        <begin position="31"/>
        <end position="262"/>
    </location>
</feature>
<evidence type="ECO:0000313" key="3">
    <source>
        <dbReference type="Proteomes" id="UP000444960"/>
    </source>
</evidence>
<evidence type="ECO:0000313" key="2">
    <source>
        <dbReference type="EMBL" id="GEE02774.1"/>
    </source>
</evidence>
<accession>A0A7I9VBX6</accession>
<dbReference type="GO" id="GO:0005737">
    <property type="term" value="C:cytoplasm"/>
    <property type="evidence" value="ECO:0007669"/>
    <property type="project" value="TreeGrafter"/>
</dbReference>
<gene>
    <name evidence="2" type="ORF">nbrc107696_32200</name>
</gene>
<dbReference type="EMBL" id="BJOV01000005">
    <property type="protein sequence ID" value="GEE02774.1"/>
    <property type="molecule type" value="Genomic_DNA"/>
</dbReference>
<comment type="caution">
    <text evidence="2">The sequence shown here is derived from an EMBL/GenBank/DDBJ whole genome shotgun (WGS) entry which is preliminary data.</text>
</comment>